<protein>
    <submittedName>
        <fullName evidence="4">DUF4149 domain-containing protein</fullName>
    </submittedName>
</protein>
<evidence type="ECO:0000313" key="3">
    <source>
        <dbReference type="Proteomes" id="UP000275846"/>
    </source>
</evidence>
<keyword evidence="3" id="KW-1185">Reference proteome</keyword>
<reference evidence="4" key="1">
    <citation type="submission" date="2016-06" db="UniProtKB">
        <authorList>
            <consortium name="WormBaseParasite"/>
        </authorList>
    </citation>
    <scope>IDENTIFICATION</scope>
</reference>
<reference evidence="2 3" key="2">
    <citation type="submission" date="2018-11" db="EMBL/GenBank/DDBJ databases">
        <authorList>
            <consortium name="Pathogen Informatics"/>
        </authorList>
    </citation>
    <scope>NUCLEOTIDE SEQUENCE [LARGE SCALE GENOMIC DNA]</scope>
    <source>
        <strain evidence="2 3">NST_G2</strain>
    </source>
</reference>
<feature type="transmembrane region" description="Helical" evidence="1">
    <location>
        <begin position="66"/>
        <end position="86"/>
    </location>
</feature>
<name>A0A183TQR1_SCHSO</name>
<dbReference type="EMBL" id="UYSU01045386">
    <property type="protein sequence ID" value="VDM05193.1"/>
    <property type="molecule type" value="Genomic_DNA"/>
</dbReference>
<accession>A0A183TQR1</accession>
<dbReference type="Proteomes" id="UP000275846">
    <property type="component" value="Unassembled WGS sequence"/>
</dbReference>
<evidence type="ECO:0000313" key="2">
    <source>
        <dbReference type="EMBL" id="VDM05193.1"/>
    </source>
</evidence>
<sequence>MTVGPSTSWRGSRSLLGVALHSPPLLGAFLYSLLDTKTGDNNVVVRPALPLPHVFMRSPEVRNKSLIIFAVGFHPLLILTIIWEILTNPVVSLVFAVLLFLGPLQTATTSSAIAYAAPSGDGACDPILLPGVDLTRTVDGRFRFRCR</sequence>
<keyword evidence="1" id="KW-0812">Transmembrane</keyword>
<organism evidence="4">
    <name type="scientific">Schistocephalus solidus</name>
    <name type="common">Tapeworm</name>
    <dbReference type="NCBI Taxonomy" id="70667"/>
    <lineage>
        <taxon>Eukaryota</taxon>
        <taxon>Metazoa</taxon>
        <taxon>Spiralia</taxon>
        <taxon>Lophotrochozoa</taxon>
        <taxon>Platyhelminthes</taxon>
        <taxon>Cestoda</taxon>
        <taxon>Eucestoda</taxon>
        <taxon>Diphyllobothriidea</taxon>
        <taxon>Diphyllobothriidae</taxon>
        <taxon>Schistocephalus</taxon>
    </lineage>
</organism>
<dbReference type="AlphaFoldDB" id="A0A183TQR1"/>
<dbReference type="WBParaSite" id="SSLN_0001952301-mRNA-1">
    <property type="protein sequence ID" value="SSLN_0001952301-mRNA-1"/>
    <property type="gene ID" value="SSLN_0001952301"/>
</dbReference>
<evidence type="ECO:0000256" key="1">
    <source>
        <dbReference type="SAM" id="Phobius"/>
    </source>
</evidence>
<gene>
    <name evidence="2" type="ORF">SSLN_LOCUS18807</name>
</gene>
<feature type="transmembrane region" description="Helical" evidence="1">
    <location>
        <begin position="92"/>
        <end position="117"/>
    </location>
</feature>
<keyword evidence="1" id="KW-1133">Transmembrane helix</keyword>
<keyword evidence="1" id="KW-0472">Membrane</keyword>
<proteinExistence type="predicted"/>
<evidence type="ECO:0000313" key="4">
    <source>
        <dbReference type="WBParaSite" id="SSLN_0001952301-mRNA-1"/>
    </source>
</evidence>